<protein>
    <submittedName>
        <fullName evidence="1">Uncharacterized protein</fullName>
    </submittedName>
</protein>
<gene>
    <name evidence="1" type="ORF">PCON_02029</name>
</gene>
<name>U4L9E2_PYROM</name>
<proteinExistence type="predicted"/>
<sequence length="58" mass="7056">MARDSRFAHNFEGAVIDIYFMRRYTRKFRIARQTQSPVSNVQRRQTCAVYFRIPQELE</sequence>
<accession>U4L9E2</accession>
<organism evidence="1 2">
    <name type="scientific">Pyronema omphalodes (strain CBS 100304)</name>
    <name type="common">Pyronema confluens</name>
    <dbReference type="NCBI Taxonomy" id="1076935"/>
    <lineage>
        <taxon>Eukaryota</taxon>
        <taxon>Fungi</taxon>
        <taxon>Dikarya</taxon>
        <taxon>Ascomycota</taxon>
        <taxon>Pezizomycotina</taxon>
        <taxon>Pezizomycetes</taxon>
        <taxon>Pezizales</taxon>
        <taxon>Pyronemataceae</taxon>
        <taxon>Pyronema</taxon>
    </lineage>
</organism>
<evidence type="ECO:0000313" key="1">
    <source>
        <dbReference type="EMBL" id="CCX15612.1"/>
    </source>
</evidence>
<dbReference type="AlphaFoldDB" id="U4L9E2"/>
<dbReference type="Proteomes" id="UP000018144">
    <property type="component" value="Unassembled WGS sequence"/>
</dbReference>
<keyword evidence="2" id="KW-1185">Reference proteome</keyword>
<reference evidence="1 2" key="1">
    <citation type="journal article" date="2013" name="PLoS Genet.">
        <title>The genome and development-dependent transcriptomes of Pyronema confluens: a window into fungal evolution.</title>
        <authorList>
            <person name="Traeger S."/>
            <person name="Altegoer F."/>
            <person name="Freitag M."/>
            <person name="Gabaldon T."/>
            <person name="Kempken F."/>
            <person name="Kumar A."/>
            <person name="Marcet-Houben M."/>
            <person name="Poggeler S."/>
            <person name="Stajich J.E."/>
            <person name="Nowrousian M."/>
        </authorList>
    </citation>
    <scope>NUCLEOTIDE SEQUENCE [LARGE SCALE GENOMIC DNA]</scope>
    <source>
        <strain evidence="2">CBS 100304</strain>
        <tissue evidence="1">Vegetative mycelium</tissue>
    </source>
</reference>
<dbReference type="EMBL" id="HF936243">
    <property type="protein sequence ID" value="CCX15612.1"/>
    <property type="molecule type" value="Genomic_DNA"/>
</dbReference>
<evidence type="ECO:0000313" key="2">
    <source>
        <dbReference type="Proteomes" id="UP000018144"/>
    </source>
</evidence>